<dbReference type="NCBIfam" id="NF004827">
    <property type="entry name" value="PRK06183.1-1"/>
    <property type="match status" value="1"/>
</dbReference>
<comment type="catalytic activity">
    <reaction evidence="6">
        <text>(2E)-3-(3-hydroxyphenyl)prop-2-enoate + NADH + O2 + H(+) = (2E)-3-(2,3-dihydroxyphenyl)prop-2-enoate + NAD(+) + H2O</text>
        <dbReference type="Rhea" id="RHEA:27846"/>
        <dbReference type="ChEBI" id="CHEBI:15377"/>
        <dbReference type="ChEBI" id="CHEBI:15378"/>
        <dbReference type="ChEBI" id="CHEBI:15379"/>
        <dbReference type="ChEBI" id="CHEBI:47928"/>
        <dbReference type="ChEBI" id="CHEBI:57540"/>
        <dbReference type="ChEBI" id="CHEBI:57945"/>
        <dbReference type="ChEBI" id="CHEBI:58642"/>
        <dbReference type="EC" id="1.14.13.127"/>
    </reaction>
</comment>
<keyword evidence="5 6" id="KW-0520">NAD</keyword>
<keyword evidence="1 6" id="KW-0285">Flavoprotein</keyword>
<accession>A0ABS5XK90</accession>
<gene>
    <name evidence="6" type="primary">mhpA</name>
    <name evidence="8" type="ORF">J7302_16400</name>
</gene>
<dbReference type="InterPro" id="IPR036188">
    <property type="entry name" value="FAD/NAD-bd_sf"/>
</dbReference>
<comment type="pathway">
    <text evidence="6">Aromatic compound metabolism; 3-phenylpropanoate degradation.</text>
</comment>
<dbReference type="InterPro" id="IPR002938">
    <property type="entry name" value="FAD-bd"/>
</dbReference>
<keyword evidence="2 6" id="KW-0058">Aromatic hydrocarbons catabolism</keyword>
<evidence type="ECO:0000313" key="9">
    <source>
        <dbReference type="Proteomes" id="UP001519667"/>
    </source>
</evidence>
<dbReference type="InterPro" id="IPR050631">
    <property type="entry name" value="PheA/TfdB_FAD_monoxygenase"/>
</dbReference>
<name>A0ABS5XK90_9GAMM</name>
<reference evidence="8 9" key="1">
    <citation type="submission" date="2021-04" db="EMBL/GenBank/DDBJ databases">
        <title>Pseudomonas boanensis sp. nov., a bacterium isolated from river water used for household purposes in Boane District, Mozambique.</title>
        <authorList>
            <person name="Nicklasson M."/>
            <person name="Martin-Rodriguez A.J."/>
            <person name="Thorell K."/>
            <person name="Neves L."/>
            <person name="Mussagy A."/>
            <person name="Rydberg H.A."/>
            <person name="Hernroth B."/>
            <person name="Svensson-Stadler L."/>
            <person name="Sjoling A."/>
        </authorList>
    </citation>
    <scope>NUCLEOTIDE SEQUENCE [LARGE SCALE GENOMIC DNA]</scope>
    <source>
        <strain evidence="8 9">DB1</strain>
    </source>
</reference>
<keyword evidence="9" id="KW-1185">Reference proteome</keyword>
<comment type="caution">
    <text evidence="8">The sequence shown here is derived from an EMBL/GenBank/DDBJ whole genome shotgun (WGS) entry which is preliminary data.</text>
</comment>
<dbReference type="HAMAP" id="MF_01652">
    <property type="entry name" value="MhpA"/>
    <property type="match status" value="1"/>
</dbReference>
<comment type="function">
    <text evidence="6">Catalyzes the insertion of one atom of molecular oxygen into position 2 of the phenyl ring of 3-(3-hydroxyphenyl)propionate (3-HPP) and hydroxycinnamic acid (3HCI).</text>
</comment>
<evidence type="ECO:0000256" key="2">
    <source>
        <dbReference type="ARBA" id="ARBA00022797"/>
    </source>
</evidence>
<dbReference type="PRINTS" id="PR00420">
    <property type="entry name" value="RNGMNOXGNASE"/>
</dbReference>
<sequence length="556" mass="61400">MTSNRPENASAADHSAQVVVLGAGPVGLTIANYLGQIGVDVLVIEKLDKLIDYPRAIGIDDESLRTIQAVGLVDKVLPHTTPWHAMRFLTPKGRCFADIQPMTDEFGWSRRNAFIQPQVDGVLYEGLKRFANVRTLFSRDMVDFSQDPSGVTLRMRTAEGVEESVRACYLVACDGGNSYVRRSLGVSFEGRTAPNQWIVIDIANDPLGTPNVYLCCDPVRPYVSAALPHGVRRFEFMVMPGETEEELGKPENMRRLLAKVLPDPDRVELIRKRVYTHNARLAGQFRVGRVVLAGDAAHIMPVWQGQGYNSGMRDACNLAWKLGLVVKGLAGESLLDTYEQERRDHAKAMIDLSVLAGHVLAPPKRWQGTLRDGISWLLNYLPPVKRYFLEMRFKPMPQYRQGALVAASPALKNSPVGRMFIQPKVLTDDGREVLLDEVIGSRFAIIAWGNDPTWGLSAEQVAFWRDLGTCFIQVLPSAQLKAERALADGVIRIGDSTGRLKEWFGHYPASVVVLRPDRFVAGLAIPQTLDKLCDALVRALALKAAAPSVVAPSKVA</sequence>
<keyword evidence="3 6" id="KW-0274">FAD</keyword>
<comment type="cofactor">
    <cofactor evidence="6">
        <name>FAD</name>
        <dbReference type="ChEBI" id="CHEBI:57692"/>
    </cofactor>
</comment>
<protein>
    <recommendedName>
        <fullName evidence="6">3-(3-hydroxy-phenyl)propionate/3-hydroxycinnamic acid hydroxylase</fullName>
        <shortName evidence="6">3-HCI hydroxylase</shortName>
        <shortName evidence="6">3-HPP hydroxylase</shortName>
        <ecNumber evidence="6">1.14.13.127</ecNumber>
    </recommendedName>
</protein>
<dbReference type="NCBIfam" id="NF004831">
    <property type="entry name" value="PRK06183.1-5"/>
    <property type="match status" value="1"/>
</dbReference>
<feature type="domain" description="FAD-binding" evidence="7">
    <location>
        <begin position="16"/>
        <end position="352"/>
    </location>
</feature>
<proteinExistence type="inferred from homology"/>
<dbReference type="PANTHER" id="PTHR43476:SF3">
    <property type="entry name" value="FAD-BINDING MONOOXYGENASE"/>
    <property type="match status" value="1"/>
</dbReference>
<organism evidence="8 9">
    <name type="scientific">Metapseudomonas boanensis</name>
    <dbReference type="NCBI Taxonomy" id="2822138"/>
    <lineage>
        <taxon>Bacteria</taxon>
        <taxon>Pseudomonadati</taxon>
        <taxon>Pseudomonadota</taxon>
        <taxon>Gammaproteobacteria</taxon>
        <taxon>Pseudomonadales</taxon>
        <taxon>Pseudomonadaceae</taxon>
        <taxon>Metapseudomonas</taxon>
    </lineage>
</organism>
<evidence type="ECO:0000313" key="8">
    <source>
        <dbReference type="EMBL" id="MBT8767693.1"/>
    </source>
</evidence>
<keyword evidence="4 6" id="KW-0560">Oxidoreductase</keyword>
<evidence type="ECO:0000256" key="4">
    <source>
        <dbReference type="ARBA" id="ARBA00023002"/>
    </source>
</evidence>
<dbReference type="Gene3D" id="3.50.50.60">
    <property type="entry name" value="FAD/NAD(P)-binding domain"/>
    <property type="match status" value="1"/>
</dbReference>
<evidence type="ECO:0000259" key="7">
    <source>
        <dbReference type="Pfam" id="PF01494"/>
    </source>
</evidence>
<evidence type="ECO:0000256" key="3">
    <source>
        <dbReference type="ARBA" id="ARBA00022827"/>
    </source>
</evidence>
<dbReference type="SUPFAM" id="SSF51905">
    <property type="entry name" value="FAD/NAD(P)-binding domain"/>
    <property type="match status" value="1"/>
</dbReference>
<feature type="binding site" evidence="6">
    <location>
        <begin position="285"/>
        <end position="295"/>
    </location>
    <ligand>
        <name>FAD</name>
        <dbReference type="ChEBI" id="CHEBI:57692"/>
    </ligand>
</feature>
<evidence type="ECO:0000256" key="1">
    <source>
        <dbReference type="ARBA" id="ARBA00022630"/>
    </source>
</evidence>
<dbReference type="Gene3D" id="3.30.70.2450">
    <property type="match status" value="1"/>
</dbReference>
<dbReference type="NCBIfam" id="NF004829">
    <property type="entry name" value="PRK06183.1-3"/>
    <property type="match status" value="1"/>
</dbReference>
<comment type="catalytic activity">
    <reaction evidence="6">
        <text>3-(3-hydroxyphenyl)propanoate + NADH + O2 + H(+) = 3-(2,3-dihydroxyphenyl)propanoate + NAD(+) + H2O</text>
        <dbReference type="Rhea" id="RHEA:24785"/>
        <dbReference type="ChEBI" id="CHEBI:15377"/>
        <dbReference type="ChEBI" id="CHEBI:15378"/>
        <dbReference type="ChEBI" id="CHEBI:15379"/>
        <dbReference type="ChEBI" id="CHEBI:46951"/>
        <dbReference type="ChEBI" id="CHEBI:57277"/>
        <dbReference type="ChEBI" id="CHEBI:57540"/>
        <dbReference type="ChEBI" id="CHEBI:57945"/>
        <dbReference type="EC" id="1.14.13.127"/>
    </reaction>
</comment>
<dbReference type="PANTHER" id="PTHR43476">
    <property type="entry name" value="3-(3-HYDROXY-PHENYL)PROPIONATE/3-HYDROXYCINNAMIC ACID HYDROXYLASE"/>
    <property type="match status" value="1"/>
</dbReference>
<comment type="similarity">
    <text evidence="6">Belongs to the PheA/TfdB FAD monooxygenase family.</text>
</comment>
<evidence type="ECO:0000256" key="6">
    <source>
        <dbReference type="HAMAP-Rule" id="MF_01652"/>
    </source>
</evidence>
<dbReference type="InterPro" id="IPR023786">
    <property type="entry name" value="3-HPP/3HCI_hydroxylase"/>
</dbReference>
<feature type="binding site" evidence="6">
    <location>
        <begin position="17"/>
        <end position="46"/>
    </location>
    <ligand>
        <name>FAD</name>
        <dbReference type="ChEBI" id="CHEBI:57692"/>
    </ligand>
</feature>
<evidence type="ECO:0000256" key="5">
    <source>
        <dbReference type="ARBA" id="ARBA00023027"/>
    </source>
</evidence>
<dbReference type="EC" id="1.14.13.127" evidence="6"/>
<dbReference type="Pfam" id="PF01494">
    <property type="entry name" value="FAD_binding_3"/>
    <property type="match status" value="1"/>
</dbReference>
<dbReference type="EMBL" id="JAGTIS010000008">
    <property type="protein sequence ID" value="MBT8767693.1"/>
    <property type="molecule type" value="Genomic_DNA"/>
</dbReference>
<dbReference type="GO" id="GO:0008688">
    <property type="term" value="F:3-(3-hydroxyphenyl)propionate hydroxylase activity"/>
    <property type="evidence" value="ECO:0007669"/>
    <property type="project" value="UniProtKB-EC"/>
</dbReference>
<dbReference type="Proteomes" id="UP001519667">
    <property type="component" value="Unassembled WGS sequence"/>
</dbReference>